<feature type="region of interest" description="Disordered" evidence="1">
    <location>
        <begin position="1"/>
        <end position="158"/>
    </location>
</feature>
<evidence type="ECO:0000313" key="2">
    <source>
        <dbReference type="EMBL" id="PYH45383.1"/>
    </source>
</evidence>
<dbReference type="NCBIfam" id="TIGR02453">
    <property type="entry name" value="TIGR02453 family protein"/>
    <property type="match status" value="1"/>
</dbReference>
<dbReference type="EMBL" id="KZ821232">
    <property type="protein sequence ID" value="PYH45383.1"/>
    <property type="molecule type" value="Genomic_DNA"/>
</dbReference>
<dbReference type="PANTHER" id="PTHR36452:SF1">
    <property type="entry name" value="DUF2461 DOMAIN-CONTAINING PROTEIN"/>
    <property type="match status" value="1"/>
</dbReference>
<gene>
    <name evidence="2" type="ORF">BP01DRAFT_296317</name>
</gene>
<dbReference type="GeneID" id="37073066"/>
<name>A0A318ZLP0_9EURO</name>
<dbReference type="Proteomes" id="UP000248349">
    <property type="component" value="Unassembled WGS sequence"/>
</dbReference>
<dbReference type="OrthoDB" id="2537769at2759"/>
<accession>A0A318ZLP0</accession>
<dbReference type="STRING" id="1450539.A0A318ZLP0"/>
<feature type="compositionally biased region" description="Low complexity" evidence="1">
    <location>
        <begin position="7"/>
        <end position="18"/>
    </location>
</feature>
<protein>
    <recommendedName>
        <fullName evidence="4">TIGR02453 family protein</fullName>
    </recommendedName>
</protein>
<dbReference type="AlphaFoldDB" id="A0A318ZLP0"/>
<dbReference type="RefSeq" id="XP_025431365.1">
    <property type="nucleotide sequence ID" value="XM_025571838.1"/>
</dbReference>
<feature type="compositionally biased region" description="Acidic residues" evidence="1">
    <location>
        <begin position="114"/>
        <end position="125"/>
    </location>
</feature>
<proteinExistence type="predicted"/>
<evidence type="ECO:0000313" key="3">
    <source>
        <dbReference type="Proteomes" id="UP000248349"/>
    </source>
</evidence>
<dbReference type="InterPro" id="IPR012808">
    <property type="entry name" value="CHP02453"/>
</dbReference>
<evidence type="ECO:0000256" key="1">
    <source>
        <dbReference type="SAM" id="MobiDB-lite"/>
    </source>
</evidence>
<evidence type="ECO:0008006" key="4">
    <source>
        <dbReference type="Google" id="ProtNLM"/>
    </source>
</evidence>
<dbReference type="Pfam" id="PF09365">
    <property type="entry name" value="DUF2461"/>
    <property type="match status" value="1"/>
</dbReference>
<organism evidence="2 3">
    <name type="scientific">Aspergillus saccharolyticus JOP 1030-1</name>
    <dbReference type="NCBI Taxonomy" id="1450539"/>
    <lineage>
        <taxon>Eukaryota</taxon>
        <taxon>Fungi</taxon>
        <taxon>Dikarya</taxon>
        <taxon>Ascomycota</taxon>
        <taxon>Pezizomycotina</taxon>
        <taxon>Eurotiomycetes</taxon>
        <taxon>Eurotiomycetidae</taxon>
        <taxon>Eurotiales</taxon>
        <taxon>Aspergillaceae</taxon>
        <taxon>Aspergillus</taxon>
        <taxon>Aspergillus subgen. Circumdati</taxon>
    </lineage>
</organism>
<reference evidence="2 3" key="1">
    <citation type="submission" date="2016-12" db="EMBL/GenBank/DDBJ databases">
        <title>The genomes of Aspergillus section Nigri reveals drivers in fungal speciation.</title>
        <authorList>
            <consortium name="DOE Joint Genome Institute"/>
            <person name="Vesth T.C."/>
            <person name="Nybo J."/>
            <person name="Theobald S."/>
            <person name="Brandl J."/>
            <person name="Frisvad J.C."/>
            <person name="Nielsen K.F."/>
            <person name="Lyhne E.K."/>
            <person name="Kogle M.E."/>
            <person name="Kuo A."/>
            <person name="Riley R."/>
            <person name="Clum A."/>
            <person name="Nolan M."/>
            <person name="Lipzen A."/>
            <person name="Salamov A."/>
            <person name="Henrissat B."/>
            <person name="Wiebenga A."/>
            <person name="De Vries R.P."/>
            <person name="Grigoriev I.V."/>
            <person name="Mortensen U.H."/>
            <person name="Andersen M.R."/>
            <person name="Baker S.E."/>
        </authorList>
    </citation>
    <scope>NUCLEOTIDE SEQUENCE [LARGE SCALE GENOMIC DNA]</scope>
    <source>
        <strain evidence="2 3">JOP 1030-1</strain>
    </source>
</reference>
<sequence length="481" mass="53649">MPRRSSRPVPAAAAAPDAAPKRRMSARLSEASSTELKRQKYDTTSAHSAQKPIKSTTKKSKYFQDEPSQEPELESKKAAAPTIPDYEDTDISVPTSSDSGSDFAEEASPSSSSADEDGSEEEEYSPEPKRRQSRGKQANGAGSIRQGTNRAEGTADLLSGKELWREGVKTGLGPGKEVFIRKPKARDPGAVAYEDNALHPNTMLFLQDLAENNDRQWLKAHDADYRAAKKDWESFVETLTERIIDQDGTIPELPVKDLVFRIHRDIRFSKNPTPYKTHFSAAWSRTGKKGPYAAYYVHLQPGACFVGSGLWMPEAAGLARLRQDIDHNSHRLKRVLRAPKMRQEIFNGIPDVDEKAVEAFVSHNKESALKVKPKRFLHRLICFHGSAYAAGYDADNENIQLLRLRSFTIGRPLTDEELLSPNAQDRIAALVEIMEPFVSHSKIRLLSACPRLRLLDLSPRINDTRPVHSSLPLVPSLPFFS</sequence>
<keyword evidence="3" id="KW-1185">Reference proteome</keyword>
<dbReference type="PANTHER" id="PTHR36452">
    <property type="entry name" value="CHROMOSOME 12, WHOLE GENOME SHOTGUN SEQUENCE"/>
    <property type="match status" value="1"/>
</dbReference>